<dbReference type="GeneID" id="70235779"/>
<evidence type="ECO:0000313" key="2">
    <source>
        <dbReference type="Proteomes" id="UP000769157"/>
    </source>
</evidence>
<keyword evidence="2" id="KW-1185">Reference proteome</keyword>
<comment type="caution">
    <text evidence="1">The sequence shown here is derived from an EMBL/GenBank/DDBJ whole genome shotgun (WGS) entry which is preliminary data.</text>
</comment>
<protein>
    <submittedName>
        <fullName evidence="1">Uncharacterized protein</fullName>
    </submittedName>
</protein>
<dbReference type="AlphaFoldDB" id="A0A9P8T4D5"/>
<sequence length="343" mass="36387">MTPTTSTMGVAVFVEQEKTRDVGNKSTGTDNEDELRISDVLRRNESLHGFDENDVEHLNGDGTGVGGSQNTPCGAIALVGATAHLVKAVRAWVDLAWVTIALAFVVAGQTDTKGRLVVLERRAALEVDRVPADLGKGVSAVVHVETGHIWGPVSVWVGGGSPLASVLGGNSWRVDVEVGGSAGPVVCAWHGQSLRRGGVHVGWNQHLLVTRQNGLAESNVLGGRVLSGGSLLTVHTVVAAGDRSLELSVVVAVESSVLRAWVAVRGDRRVPLSHQLAWRTGVWTVVTWLARLVLGPAVAVDVGDLDKTFVGRERTFSSSFLMSVVRMVVDWHTGSQNSKSEKD</sequence>
<dbReference type="EMBL" id="JAEUBE010000295">
    <property type="protein sequence ID" value="KAH3665626.1"/>
    <property type="molecule type" value="Genomic_DNA"/>
</dbReference>
<dbReference type="RefSeq" id="XP_046060830.1">
    <property type="nucleotide sequence ID" value="XM_046204825.1"/>
</dbReference>
<dbReference type="Proteomes" id="UP000769157">
    <property type="component" value="Unassembled WGS sequence"/>
</dbReference>
<gene>
    <name evidence="1" type="ORF">OGAPHI_003814</name>
</gene>
<evidence type="ECO:0000313" key="1">
    <source>
        <dbReference type="EMBL" id="KAH3665626.1"/>
    </source>
</evidence>
<reference evidence="1" key="1">
    <citation type="journal article" date="2021" name="Open Biol.">
        <title>Shared evolutionary footprints suggest mitochondrial oxidative damage underlies multiple complex I losses in fungi.</title>
        <authorList>
            <person name="Schikora-Tamarit M.A."/>
            <person name="Marcet-Houben M."/>
            <person name="Nosek J."/>
            <person name="Gabaldon T."/>
        </authorList>
    </citation>
    <scope>NUCLEOTIDE SEQUENCE</scope>
    <source>
        <strain evidence="1">CBS6075</strain>
    </source>
</reference>
<organism evidence="1 2">
    <name type="scientific">Ogataea philodendri</name>
    <dbReference type="NCBI Taxonomy" id="1378263"/>
    <lineage>
        <taxon>Eukaryota</taxon>
        <taxon>Fungi</taxon>
        <taxon>Dikarya</taxon>
        <taxon>Ascomycota</taxon>
        <taxon>Saccharomycotina</taxon>
        <taxon>Pichiomycetes</taxon>
        <taxon>Pichiales</taxon>
        <taxon>Pichiaceae</taxon>
        <taxon>Ogataea</taxon>
    </lineage>
</organism>
<name>A0A9P8T4D5_9ASCO</name>
<reference evidence="1" key="2">
    <citation type="submission" date="2021-01" db="EMBL/GenBank/DDBJ databases">
        <authorList>
            <person name="Schikora-Tamarit M.A."/>
        </authorList>
    </citation>
    <scope>NUCLEOTIDE SEQUENCE</scope>
    <source>
        <strain evidence="1">CBS6075</strain>
    </source>
</reference>
<proteinExistence type="predicted"/>
<accession>A0A9P8T4D5</accession>